<feature type="transmembrane region" description="Helical" evidence="1">
    <location>
        <begin position="58"/>
        <end position="80"/>
    </location>
</feature>
<dbReference type="Proteomes" id="UP000824120">
    <property type="component" value="Chromosome 2"/>
</dbReference>
<proteinExistence type="predicted"/>
<keyword evidence="3" id="KW-1185">Reference proteome</keyword>
<keyword evidence="1" id="KW-1133">Transmembrane helix</keyword>
<feature type="transmembrane region" description="Helical" evidence="1">
    <location>
        <begin position="6"/>
        <end position="27"/>
    </location>
</feature>
<name>A0A9J6AMD0_SOLCO</name>
<gene>
    <name evidence="2" type="ORF">H5410_010417</name>
</gene>
<dbReference type="EMBL" id="JACXVP010000002">
    <property type="protein sequence ID" value="KAG5625199.1"/>
    <property type="molecule type" value="Genomic_DNA"/>
</dbReference>
<organism evidence="2 3">
    <name type="scientific">Solanum commersonii</name>
    <name type="common">Commerson's wild potato</name>
    <name type="synonym">Commerson's nightshade</name>
    <dbReference type="NCBI Taxonomy" id="4109"/>
    <lineage>
        <taxon>Eukaryota</taxon>
        <taxon>Viridiplantae</taxon>
        <taxon>Streptophyta</taxon>
        <taxon>Embryophyta</taxon>
        <taxon>Tracheophyta</taxon>
        <taxon>Spermatophyta</taxon>
        <taxon>Magnoliopsida</taxon>
        <taxon>eudicotyledons</taxon>
        <taxon>Gunneridae</taxon>
        <taxon>Pentapetalae</taxon>
        <taxon>asterids</taxon>
        <taxon>lamiids</taxon>
        <taxon>Solanales</taxon>
        <taxon>Solanaceae</taxon>
        <taxon>Solanoideae</taxon>
        <taxon>Solaneae</taxon>
        <taxon>Solanum</taxon>
    </lineage>
</organism>
<evidence type="ECO:0000256" key="1">
    <source>
        <dbReference type="SAM" id="Phobius"/>
    </source>
</evidence>
<evidence type="ECO:0000313" key="2">
    <source>
        <dbReference type="EMBL" id="KAG5625199.1"/>
    </source>
</evidence>
<sequence length="112" mass="12509">MDFKIFIWTVRVLLDILIGSLGFYNVLSLAKNYGVVEGLCGGLFCSNITAVFEGCTISLLGIIMAKIIGNTFEFTILITLRNQDKRSYVLFFVLIKYFSSPCVRKAMSCNEG</sequence>
<reference evidence="2 3" key="1">
    <citation type="submission" date="2020-09" db="EMBL/GenBank/DDBJ databases">
        <title>De no assembly of potato wild relative species, Solanum commersonii.</title>
        <authorList>
            <person name="Cho K."/>
        </authorList>
    </citation>
    <scope>NUCLEOTIDE SEQUENCE [LARGE SCALE GENOMIC DNA]</scope>
    <source>
        <strain evidence="2">LZ3.2</strain>
        <tissue evidence="2">Leaf</tissue>
    </source>
</reference>
<accession>A0A9J6AMD0</accession>
<evidence type="ECO:0000313" key="3">
    <source>
        <dbReference type="Proteomes" id="UP000824120"/>
    </source>
</evidence>
<protein>
    <submittedName>
        <fullName evidence="2">Uncharacterized protein</fullName>
    </submittedName>
</protein>
<dbReference type="AlphaFoldDB" id="A0A9J6AMD0"/>
<keyword evidence="1" id="KW-0812">Transmembrane</keyword>
<feature type="transmembrane region" description="Helical" evidence="1">
    <location>
        <begin position="34"/>
        <end position="52"/>
    </location>
</feature>
<comment type="caution">
    <text evidence="2">The sequence shown here is derived from an EMBL/GenBank/DDBJ whole genome shotgun (WGS) entry which is preliminary data.</text>
</comment>
<keyword evidence="1" id="KW-0472">Membrane</keyword>